<dbReference type="Pfam" id="PF00356">
    <property type="entry name" value="LacI"/>
    <property type="match status" value="1"/>
</dbReference>
<reference evidence="6" key="1">
    <citation type="submission" date="2018-02" db="EMBL/GenBank/DDBJ databases">
        <authorList>
            <person name="Hornung B."/>
        </authorList>
    </citation>
    <scope>NUCLEOTIDE SEQUENCE [LARGE SCALE GENOMIC DNA]</scope>
</reference>
<dbReference type="EMBL" id="OMOH01000001">
    <property type="protein sequence ID" value="SPF67006.1"/>
    <property type="molecule type" value="Genomic_DNA"/>
</dbReference>
<evidence type="ECO:0000259" key="4">
    <source>
        <dbReference type="PROSITE" id="PS50932"/>
    </source>
</evidence>
<dbReference type="InterPro" id="IPR028082">
    <property type="entry name" value="Peripla_BP_I"/>
</dbReference>
<dbReference type="PANTHER" id="PTHR30146:SF109">
    <property type="entry name" value="HTH-TYPE TRANSCRIPTIONAL REGULATOR GALS"/>
    <property type="match status" value="1"/>
</dbReference>
<evidence type="ECO:0000313" key="6">
    <source>
        <dbReference type="Proteomes" id="UP000265962"/>
    </source>
</evidence>
<evidence type="ECO:0000313" key="5">
    <source>
        <dbReference type="EMBL" id="SPF67006.1"/>
    </source>
</evidence>
<dbReference type="CDD" id="cd01392">
    <property type="entry name" value="HTH_LacI"/>
    <property type="match status" value="1"/>
</dbReference>
<dbReference type="InterPro" id="IPR000843">
    <property type="entry name" value="HTH_LacI"/>
</dbReference>
<keyword evidence="6" id="KW-1185">Reference proteome</keyword>
<proteinExistence type="predicted"/>
<sequence>MTVPDRETHATQQDVAARAGVSRGLVSLALKGEGRMSEQTRRRILDAARDLDYHPNAAAAELAARRSRRLAVILPYLDNPFFDRLLRRLRHHARAAGYLLIVLVSDLEEQLEQATVDDVLSMRPAGLILPGTSMSQSELLALSEQVPLCVLDRALDEPSIPTVRLDEADAAAQITDHLADQGFRRMVFFSPARSRFESLLNERREACRAASAGRGLDFAEIVCDDGAGQALAMARATSTEPFGAVAYNDVLGIDLIAAVLSARLAPGSDIGIVSYDNSSLAARQEISLTSVDQSPDRLAEASVAAVLAPADAPVAHVTVPATLVVRSSSLRTSPQD</sequence>
<evidence type="ECO:0000256" key="3">
    <source>
        <dbReference type="ARBA" id="ARBA00023163"/>
    </source>
</evidence>
<dbReference type="InterPro" id="IPR046335">
    <property type="entry name" value="LacI/GalR-like_sensor"/>
</dbReference>
<dbReference type="PROSITE" id="PS50932">
    <property type="entry name" value="HTH_LACI_2"/>
    <property type="match status" value="1"/>
</dbReference>
<dbReference type="PANTHER" id="PTHR30146">
    <property type="entry name" value="LACI-RELATED TRANSCRIPTIONAL REPRESSOR"/>
    <property type="match status" value="1"/>
</dbReference>
<protein>
    <submittedName>
        <fullName evidence="5">HTH_LacI</fullName>
    </submittedName>
</protein>
<organism evidence="5 6">
    <name type="scientific">Propionibacterium ruminifibrarum</name>
    <dbReference type="NCBI Taxonomy" id="1962131"/>
    <lineage>
        <taxon>Bacteria</taxon>
        <taxon>Bacillati</taxon>
        <taxon>Actinomycetota</taxon>
        <taxon>Actinomycetes</taxon>
        <taxon>Propionibacteriales</taxon>
        <taxon>Propionibacteriaceae</taxon>
        <taxon>Propionibacterium</taxon>
    </lineage>
</organism>
<feature type="domain" description="HTH lacI-type" evidence="4">
    <location>
        <begin position="10"/>
        <end position="64"/>
    </location>
</feature>
<dbReference type="GO" id="GO:0003700">
    <property type="term" value="F:DNA-binding transcription factor activity"/>
    <property type="evidence" value="ECO:0007669"/>
    <property type="project" value="TreeGrafter"/>
</dbReference>
<name>A0A375HWZ1_9ACTN</name>
<dbReference type="SUPFAM" id="SSF47413">
    <property type="entry name" value="lambda repressor-like DNA-binding domains"/>
    <property type="match status" value="1"/>
</dbReference>
<dbReference type="GO" id="GO:0000976">
    <property type="term" value="F:transcription cis-regulatory region binding"/>
    <property type="evidence" value="ECO:0007669"/>
    <property type="project" value="TreeGrafter"/>
</dbReference>
<keyword evidence="2" id="KW-0238">DNA-binding</keyword>
<keyword evidence="1" id="KW-0805">Transcription regulation</keyword>
<dbReference type="AlphaFoldDB" id="A0A375HWZ1"/>
<dbReference type="Gene3D" id="1.10.260.40">
    <property type="entry name" value="lambda repressor-like DNA-binding domains"/>
    <property type="match status" value="1"/>
</dbReference>
<evidence type="ECO:0000256" key="2">
    <source>
        <dbReference type="ARBA" id="ARBA00023125"/>
    </source>
</evidence>
<evidence type="ECO:0000256" key="1">
    <source>
        <dbReference type="ARBA" id="ARBA00023015"/>
    </source>
</evidence>
<dbReference type="SUPFAM" id="SSF53822">
    <property type="entry name" value="Periplasmic binding protein-like I"/>
    <property type="match status" value="1"/>
</dbReference>
<dbReference type="Pfam" id="PF13377">
    <property type="entry name" value="Peripla_BP_3"/>
    <property type="match status" value="1"/>
</dbReference>
<dbReference type="Proteomes" id="UP000265962">
    <property type="component" value="Unassembled WGS sequence"/>
</dbReference>
<dbReference type="RefSeq" id="WP_119714320.1">
    <property type="nucleotide sequence ID" value="NZ_OMOH01000001.1"/>
</dbReference>
<dbReference type="Gene3D" id="3.40.50.2300">
    <property type="match status" value="2"/>
</dbReference>
<accession>A0A375HWZ1</accession>
<dbReference type="InterPro" id="IPR010982">
    <property type="entry name" value="Lambda_DNA-bd_dom_sf"/>
</dbReference>
<gene>
    <name evidence="5" type="ORF">PROPJV5_0014</name>
</gene>
<dbReference type="CDD" id="cd06267">
    <property type="entry name" value="PBP1_LacI_sugar_binding-like"/>
    <property type="match status" value="1"/>
</dbReference>
<dbReference type="SMART" id="SM00354">
    <property type="entry name" value="HTH_LACI"/>
    <property type="match status" value="1"/>
</dbReference>
<dbReference type="OrthoDB" id="37081at2"/>
<keyword evidence="3" id="KW-0804">Transcription</keyword>